<dbReference type="OrthoDB" id="648861at2759"/>
<dbReference type="Pfam" id="PF06963">
    <property type="entry name" value="FPN1"/>
    <property type="match status" value="1"/>
</dbReference>
<feature type="transmembrane region" description="Helical" evidence="6">
    <location>
        <begin position="360"/>
        <end position="381"/>
    </location>
</feature>
<organism evidence="7 8">
    <name type="scientific">Rhynchosporium agropyri</name>
    <dbReference type="NCBI Taxonomy" id="914238"/>
    <lineage>
        <taxon>Eukaryota</taxon>
        <taxon>Fungi</taxon>
        <taxon>Dikarya</taxon>
        <taxon>Ascomycota</taxon>
        <taxon>Pezizomycotina</taxon>
        <taxon>Leotiomycetes</taxon>
        <taxon>Helotiales</taxon>
        <taxon>Ploettnerulaceae</taxon>
        <taxon>Rhynchosporium</taxon>
    </lineage>
</organism>
<feature type="transmembrane region" description="Helical" evidence="6">
    <location>
        <begin position="65"/>
        <end position="87"/>
    </location>
</feature>
<name>A0A1E1L229_9HELO</name>
<feature type="transmembrane region" description="Helical" evidence="6">
    <location>
        <begin position="507"/>
        <end position="527"/>
    </location>
</feature>
<comment type="similarity">
    <text evidence="6">Belongs to the ferroportin (FP) (TC 2.A.100) family. SLC40A subfamily.</text>
</comment>
<dbReference type="AlphaFoldDB" id="A0A1E1L229"/>
<feature type="transmembrane region" description="Helical" evidence="6">
    <location>
        <begin position="320"/>
        <end position="340"/>
    </location>
</feature>
<evidence type="ECO:0000256" key="2">
    <source>
        <dbReference type="ARBA" id="ARBA00022448"/>
    </source>
</evidence>
<evidence type="ECO:0000313" key="8">
    <source>
        <dbReference type="Proteomes" id="UP000178912"/>
    </source>
</evidence>
<comment type="subcellular location">
    <subcellularLocation>
        <location evidence="1 6">Membrane</location>
        <topology evidence="1 6">Multi-pass membrane protein</topology>
    </subcellularLocation>
</comment>
<feature type="transmembrane region" description="Helical" evidence="6">
    <location>
        <begin position="131"/>
        <end position="153"/>
    </location>
</feature>
<dbReference type="Proteomes" id="UP000178912">
    <property type="component" value="Unassembled WGS sequence"/>
</dbReference>
<keyword evidence="6" id="KW-0406">Ion transport</keyword>
<keyword evidence="4 6" id="KW-1133">Transmembrane helix</keyword>
<feature type="transmembrane region" description="Helical" evidence="6">
    <location>
        <begin position="99"/>
        <end position="119"/>
    </location>
</feature>
<dbReference type="GO" id="GO:0016020">
    <property type="term" value="C:membrane"/>
    <property type="evidence" value="ECO:0007669"/>
    <property type="project" value="UniProtKB-SubCell"/>
</dbReference>
<sequence length="530" mass="58753">MLTSQVVEAEMRGKSNDLPAISVSEDDESDVEQAHDTLLPEHETFEDDESFAQIRVQRTKWWKIYLVHFLFMWNSRTFEYVSIILVASAFPEGLTATSIRGMASTLSTILFASSVGSWIDKSLNRVAPLRTMIMINHASIVTIYLMWMLWPAVAEVDSKIMKNGLFALIILLDVVETLSTAGSLLSITRDWVPALVTSDIGSDYSLTHVNAVMTRVNLSCKVASPMLLPIIVSAFSRATWIMIVMLTTLSVWILEMYVLRDISKEHPSLVSPRNQEATPHDLVENFGAGSTRQMTTLDMAGRVLYHHPAHRLRQFFSIPLWPASLCMAFLYLSVLVYSAPLLTYLLQSGMSLRTVTNERVSGSLMGFAATFTTPLASEYLIKKIGGKGKVPRILSSWGIVGRFISLVPVVLVLQRLSPSSAGMAAADSTKAVSQASLAAILCLFGFLSLSRLFMWTYVLMMQELEQSEVPASHRSTFSGTGQAISSCFELLNWFATVAWGKPEQFKGLASASLCVVGASAVWFWIWARRS</sequence>
<dbReference type="EMBL" id="FJUX01000069">
    <property type="protein sequence ID" value="CZT04540.1"/>
    <property type="molecule type" value="Genomic_DNA"/>
</dbReference>
<feature type="transmembrane region" description="Helical" evidence="6">
    <location>
        <begin position="433"/>
        <end position="454"/>
    </location>
</feature>
<dbReference type="PANTHER" id="PTHR11660">
    <property type="entry name" value="SOLUTE CARRIER FAMILY 40 MEMBER"/>
    <property type="match status" value="1"/>
</dbReference>
<protein>
    <recommendedName>
        <fullName evidence="6">Solute carrier family 40 member</fullName>
    </recommendedName>
</protein>
<dbReference type="PANTHER" id="PTHR11660:SF57">
    <property type="entry name" value="SOLUTE CARRIER FAMILY 40 MEMBER"/>
    <property type="match status" value="1"/>
</dbReference>
<reference evidence="8" key="1">
    <citation type="submission" date="2016-03" db="EMBL/GenBank/DDBJ databases">
        <authorList>
            <person name="Guldener U."/>
        </authorList>
    </citation>
    <scope>NUCLEOTIDE SEQUENCE [LARGE SCALE GENOMIC DNA]</scope>
    <source>
        <strain evidence="8">04CH-RAC-A.6.1</strain>
    </source>
</reference>
<evidence type="ECO:0000256" key="4">
    <source>
        <dbReference type="ARBA" id="ARBA00022989"/>
    </source>
</evidence>
<evidence type="ECO:0000256" key="5">
    <source>
        <dbReference type="ARBA" id="ARBA00023136"/>
    </source>
</evidence>
<accession>A0A1E1L229</accession>
<feature type="transmembrane region" description="Helical" evidence="6">
    <location>
        <begin position="393"/>
        <end position="413"/>
    </location>
</feature>
<comment type="caution">
    <text evidence="6">Lacks conserved residue(s) required for the propagation of feature annotation.</text>
</comment>
<evidence type="ECO:0000313" key="7">
    <source>
        <dbReference type="EMBL" id="CZT04540.1"/>
    </source>
</evidence>
<proteinExistence type="inferred from homology"/>
<keyword evidence="3 6" id="KW-0812">Transmembrane</keyword>
<evidence type="ECO:0000256" key="1">
    <source>
        <dbReference type="ARBA" id="ARBA00004141"/>
    </source>
</evidence>
<evidence type="ECO:0000256" key="3">
    <source>
        <dbReference type="ARBA" id="ARBA00022692"/>
    </source>
</evidence>
<dbReference type="InterPro" id="IPR009716">
    <property type="entry name" value="Ferroportin-1"/>
</dbReference>
<keyword evidence="8" id="KW-1185">Reference proteome</keyword>
<keyword evidence="2 6" id="KW-0813">Transport</keyword>
<dbReference type="GO" id="GO:0005381">
    <property type="term" value="F:iron ion transmembrane transporter activity"/>
    <property type="evidence" value="ECO:0007669"/>
    <property type="project" value="UniProtKB-UniRule"/>
</dbReference>
<comment type="function">
    <text evidence="6">May be involved in iron transport and iron homeostasis.</text>
</comment>
<evidence type="ECO:0000256" key="6">
    <source>
        <dbReference type="RuleBase" id="RU365065"/>
    </source>
</evidence>
<gene>
    <name evidence="7" type="ORF">RAG0_10960</name>
</gene>
<keyword evidence="5 6" id="KW-0472">Membrane</keyword>
<feature type="transmembrane region" description="Helical" evidence="6">
    <location>
        <begin position="226"/>
        <end position="254"/>
    </location>
</feature>